<dbReference type="AlphaFoldDB" id="A0A9J6GFK0"/>
<dbReference type="InterPro" id="IPR007577">
    <property type="entry name" value="GlycoTrfase_DXD_sugar-bd_CS"/>
</dbReference>
<dbReference type="PANTHER" id="PTHR46830:SF1">
    <property type="entry name" value="ALPHA-1,4-N-ACETYLGLUCOSAMINYLTRANSFERASE"/>
    <property type="match status" value="1"/>
</dbReference>
<dbReference type="OrthoDB" id="409543at2759"/>
<dbReference type="Pfam" id="PF04488">
    <property type="entry name" value="Gly_transf_sug"/>
    <property type="match status" value="1"/>
</dbReference>
<dbReference type="OMA" id="FRGKYWE"/>
<keyword evidence="1" id="KW-0812">Transmembrane</keyword>
<evidence type="ECO:0000256" key="1">
    <source>
        <dbReference type="SAM" id="Phobius"/>
    </source>
</evidence>
<keyword evidence="1" id="KW-1133">Transmembrane helix</keyword>
<evidence type="ECO:0000313" key="2">
    <source>
        <dbReference type="EMBL" id="KAH9373971.1"/>
    </source>
</evidence>
<keyword evidence="3" id="KW-1185">Reference proteome</keyword>
<dbReference type="SUPFAM" id="SSF53448">
    <property type="entry name" value="Nucleotide-diphospho-sugar transferases"/>
    <property type="match status" value="1"/>
</dbReference>
<comment type="caution">
    <text evidence="2">The sequence shown here is derived from an EMBL/GenBank/DDBJ whole genome shotgun (WGS) entry which is preliminary data.</text>
</comment>
<dbReference type="InterPro" id="IPR029044">
    <property type="entry name" value="Nucleotide-diphossugar_trans"/>
</dbReference>
<dbReference type="Gene3D" id="3.90.550.20">
    <property type="match status" value="1"/>
</dbReference>
<dbReference type="VEuPathDB" id="VectorBase:HLOH_063680"/>
<keyword evidence="1" id="KW-0472">Membrane</keyword>
<feature type="transmembrane region" description="Helical" evidence="1">
    <location>
        <begin position="5"/>
        <end position="23"/>
    </location>
</feature>
<name>A0A9J6GFK0_HAELO</name>
<organism evidence="2 3">
    <name type="scientific">Haemaphysalis longicornis</name>
    <name type="common">Bush tick</name>
    <dbReference type="NCBI Taxonomy" id="44386"/>
    <lineage>
        <taxon>Eukaryota</taxon>
        <taxon>Metazoa</taxon>
        <taxon>Ecdysozoa</taxon>
        <taxon>Arthropoda</taxon>
        <taxon>Chelicerata</taxon>
        <taxon>Arachnida</taxon>
        <taxon>Acari</taxon>
        <taxon>Parasitiformes</taxon>
        <taxon>Ixodida</taxon>
        <taxon>Ixodoidea</taxon>
        <taxon>Ixodidae</taxon>
        <taxon>Haemaphysalinae</taxon>
        <taxon>Haemaphysalis</taxon>
    </lineage>
</organism>
<gene>
    <name evidence="2" type="ORF">HPB48_003965</name>
</gene>
<protein>
    <submittedName>
        <fullName evidence="2">Uncharacterized protein</fullName>
    </submittedName>
</protein>
<accession>A0A9J6GFK0</accession>
<dbReference type="PANTHER" id="PTHR46830">
    <property type="entry name" value="TRANSFERASE, PUTATIVE-RELATED"/>
    <property type="match status" value="1"/>
</dbReference>
<proteinExistence type="predicted"/>
<dbReference type="Proteomes" id="UP000821853">
    <property type="component" value="Chromosome 4"/>
</dbReference>
<evidence type="ECO:0000313" key="3">
    <source>
        <dbReference type="Proteomes" id="UP000821853"/>
    </source>
</evidence>
<sequence>MRPNLLRVTWFFLGLVFVGLYWIPRHPVPDFFCWDSPVPDVNVSVNEDNFVPNFVHFVRLGNKSLSFVEVVCIRAAWIQQSPDILMIHCDNCSATKQSPFWKHIKDIPRLSLRHIEKPETIFGKNISHVQHASDIVRIRVLREYGGIYLDSDCYLVKNLDKYRRYELAIGWPPGQFVGTQVIAAHKDAEYLRLWYELYHDYRPSEWYYNAGELPTSALLQSRPGLVYRVPCDFGVHEAVTRFLYEQSSCAWRNFTVLHLFFRLRNFYCPFDYFGTIDFETVRKYNTSFGQMARLVLTGTTKLGDYPVKNIAQMRAEMLDYSGVCG</sequence>
<reference evidence="2 3" key="1">
    <citation type="journal article" date="2020" name="Cell">
        <title>Large-Scale Comparative Analyses of Tick Genomes Elucidate Their Genetic Diversity and Vector Capacities.</title>
        <authorList>
            <consortium name="Tick Genome and Microbiome Consortium (TIGMIC)"/>
            <person name="Jia N."/>
            <person name="Wang J."/>
            <person name="Shi W."/>
            <person name="Du L."/>
            <person name="Sun Y."/>
            <person name="Zhan W."/>
            <person name="Jiang J.F."/>
            <person name="Wang Q."/>
            <person name="Zhang B."/>
            <person name="Ji P."/>
            <person name="Bell-Sakyi L."/>
            <person name="Cui X.M."/>
            <person name="Yuan T.T."/>
            <person name="Jiang B.G."/>
            <person name="Yang W.F."/>
            <person name="Lam T.T."/>
            <person name="Chang Q.C."/>
            <person name="Ding S.J."/>
            <person name="Wang X.J."/>
            <person name="Zhu J.G."/>
            <person name="Ruan X.D."/>
            <person name="Zhao L."/>
            <person name="Wei J.T."/>
            <person name="Ye R.Z."/>
            <person name="Que T.C."/>
            <person name="Du C.H."/>
            <person name="Zhou Y.H."/>
            <person name="Cheng J.X."/>
            <person name="Dai P.F."/>
            <person name="Guo W.B."/>
            <person name="Han X.H."/>
            <person name="Huang E.J."/>
            <person name="Li L.F."/>
            <person name="Wei W."/>
            <person name="Gao Y.C."/>
            <person name="Liu J.Z."/>
            <person name="Shao H.Z."/>
            <person name="Wang X."/>
            <person name="Wang C.C."/>
            <person name="Yang T.C."/>
            <person name="Huo Q.B."/>
            <person name="Li W."/>
            <person name="Chen H.Y."/>
            <person name="Chen S.E."/>
            <person name="Zhou L.G."/>
            <person name="Ni X.B."/>
            <person name="Tian J.H."/>
            <person name="Sheng Y."/>
            <person name="Liu T."/>
            <person name="Pan Y.S."/>
            <person name="Xia L.Y."/>
            <person name="Li J."/>
            <person name="Zhao F."/>
            <person name="Cao W.C."/>
        </authorList>
    </citation>
    <scope>NUCLEOTIDE SEQUENCE [LARGE SCALE GENOMIC DNA]</scope>
    <source>
        <strain evidence="2">HaeL-2018</strain>
    </source>
</reference>
<dbReference type="EMBL" id="JABSTR010000006">
    <property type="protein sequence ID" value="KAH9373971.1"/>
    <property type="molecule type" value="Genomic_DNA"/>
</dbReference>